<keyword evidence="1" id="KW-0812">Transmembrane</keyword>
<evidence type="ECO:0000313" key="2">
    <source>
        <dbReference type="EMBL" id="CAD8243101.1"/>
    </source>
</evidence>
<evidence type="ECO:0000313" key="3">
    <source>
        <dbReference type="EMBL" id="CAD8243103.1"/>
    </source>
</evidence>
<gene>
    <name evidence="2" type="ORF">PCOL08062_LOCUS7952</name>
    <name evidence="3" type="ORF">PCOL08062_LOCUS7953</name>
</gene>
<accession>A0A6U0PC29</accession>
<dbReference type="EMBL" id="HBDZ01010455">
    <property type="protein sequence ID" value="CAD8243101.1"/>
    <property type="molecule type" value="Transcribed_RNA"/>
</dbReference>
<organism evidence="2">
    <name type="scientific">Prasinoderma coloniale</name>
    <dbReference type="NCBI Taxonomy" id="156133"/>
    <lineage>
        <taxon>Eukaryota</taxon>
        <taxon>Viridiplantae</taxon>
        <taxon>Prasinodermophyta</taxon>
        <taxon>Prasinodermophyceae</taxon>
        <taxon>Prasinodermales</taxon>
        <taxon>Prasinodermaceae</taxon>
        <taxon>Prasinoderma</taxon>
    </lineage>
</organism>
<proteinExistence type="predicted"/>
<sequence>MVSISTLLRSPYLVGSFLYLFGSVAFTTASASGDVDTAVRATHAGNAAFVMGSMLFVADGLTQARKAEADSRAHVERQVRPAGDETLYVAHQLRPAGDETI</sequence>
<evidence type="ECO:0000256" key="1">
    <source>
        <dbReference type="SAM" id="Phobius"/>
    </source>
</evidence>
<dbReference type="AlphaFoldDB" id="A0A6U0PC29"/>
<protein>
    <submittedName>
        <fullName evidence="2">Uncharacterized protein</fullName>
    </submittedName>
</protein>
<keyword evidence="1" id="KW-0472">Membrane</keyword>
<name>A0A6U0PC29_9VIRI</name>
<keyword evidence="1" id="KW-1133">Transmembrane helix</keyword>
<dbReference type="EMBL" id="HBDZ01010456">
    <property type="protein sequence ID" value="CAD8243103.1"/>
    <property type="molecule type" value="Transcribed_RNA"/>
</dbReference>
<reference evidence="2" key="1">
    <citation type="submission" date="2021-01" db="EMBL/GenBank/DDBJ databases">
        <authorList>
            <person name="Corre E."/>
            <person name="Pelletier E."/>
            <person name="Niang G."/>
            <person name="Scheremetjew M."/>
            <person name="Finn R."/>
            <person name="Kale V."/>
            <person name="Holt S."/>
            <person name="Cochrane G."/>
            <person name="Meng A."/>
            <person name="Brown T."/>
            <person name="Cohen L."/>
        </authorList>
    </citation>
    <scope>NUCLEOTIDE SEQUENCE</scope>
    <source>
        <strain evidence="2">CCMP1413</strain>
    </source>
</reference>
<feature type="transmembrane region" description="Helical" evidence="1">
    <location>
        <begin position="12"/>
        <end position="31"/>
    </location>
</feature>
<feature type="transmembrane region" description="Helical" evidence="1">
    <location>
        <begin position="43"/>
        <end position="62"/>
    </location>
</feature>